<feature type="region of interest" description="Disordered" evidence="1">
    <location>
        <begin position="75"/>
        <end position="95"/>
    </location>
</feature>
<dbReference type="AlphaFoldDB" id="A0A2X0NV91"/>
<accession>A0A2X0NV91</accession>
<organism evidence="2 3">
    <name type="scientific">Microbotryum silenes-dioicae</name>
    <dbReference type="NCBI Taxonomy" id="796604"/>
    <lineage>
        <taxon>Eukaryota</taxon>
        <taxon>Fungi</taxon>
        <taxon>Dikarya</taxon>
        <taxon>Basidiomycota</taxon>
        <taxon>Pucciniomycotina</taxon>
        <taxon>Microbotryomycetes</taxon>
        <taxon>Microbotryales</taxon>
        <taxon>Microbotryaceae</taxon>
        <taxon>Microbotryum</taxon>
    </lineage>
</organism>
<keyword evidence="3" id="KW-1185">Reference proteome</keyword>
<evidence type="ECO:0000313" key="3">
    <source>
        <dbReference type="Proteomes" id="UP000249464"/>
    </source>
</evidence>
<evidence type="ECO:0000256" key="1">
    <source>
        <dbReference type="SAM" id="MobiDB-lite"/>
    </source>
</evidence>
<reference evidence="2 3" key="1">
    <citation type="submission" date="2016-11" db="EMBL/GenBank/DDBJ databases">
        <authorList>
            <person name="Jaros S."/>
            <person name="Januszkiewicz K."/>
            <person name="Wedrychowicz H."/>
        </authorList>
    </citation>
    <scope>NUCLEOTIDE SEQUENCE [LARGE SCALE GENOMIC DNA]</scope>
</reference>
<gene>
    <name evidence="2" type="primary">BQ5605_C002g01014</name>
    <name evidence="2" type="ORF">BQ5605_C002G01014</name>
</gene>
<proteinExistence type="predicted"/>
<sequence>MMETAWDRDLESGSRAGTFQIFSEHAGKLIPPLRTQQRTQQLVVMYPQNMSERKVTKVCSLFHALQSGVSLRSSKQTSAVTAVRQPPGRARGSQG</sequence>
<dbReference type="Proteomes" id="UP000249464">
    <property type="component" value="Unassembled WGS sequence"/>
</dbReference>
<dbReference type="EMBL" id="FQNC01000041">
    <property type="protein sequence ID" value="SGY29101.1"/>
    <property type="molecule type" value="Genomic_DNA"/>
</dbReference>
<protein>
    <submittedName>
        <fullName evidence="2">BQ5605_C002g01014 protein</fullName>
    </submittedName>
</protein>
<name>A0A2X0NV91_9BASI</name>
<evidence type="ECO:0000313" key="2">
    <source>
        <dbReference type="EMBL" id="SGY29101.1"/>
    </source>
</evidence>